<dbReference type="SUPFAM" id="SSF53254">
    <property type="entry name" value="Phosphoglycerate mutase-like"/>
    <property type="match status" value="1"/>
</dbReference>
<protein>
    <submittedName>
        <fullName evidence="1">Histidine phosphatase family protein</fullName>
    </submittedName>
</protein>
<dbReference type="SMART" id="SM00855">
    <property type="entry name" value="PGAM"/>
    <property type="match status" value="1"/>
</dbReference>
<dbReference type="EMBL" id="JAJAQI010000037">
    <property type="protein sequence ID" value="MCB4824141.1"/>
    <property type="molecule type" value="Genomic_DNA"/>
</dbReference>
<evidence type="ECO:0000313" key="2">
    <source>
        <dbReference type="Proteomes" id="UP001139311"/>
    </source>
</evidence>
<comment type="caution">
    <text evidence="1">The sequence shown here is derived from an EMBL/GenBank/DDBJ whole genome shotgun (WGS) entry which is preliminary data.</text>
</comment>
<dbReference type="GO" id="GO:0005737">
    <property type="term" value="C:cytoplasm"/>
    <property type="evidence" value="ECO:0007669"/>
    <property type="project" value="TreeGrafter"/>
</dbReference>
<gene>
    <name evidence="1" type="ORF">LHA35_20635</name>
</gene>
<keyword evidence="2" id="KW-1185">Reference proteome</keyword>
<dbReference type="CDD" id="cd07067">
    <property type="entry name" value="HP_PGM_like"/>
    <property type="match status" value="1"/>
</dbReference>
<reference evidence="1" key="1">
    <citation type="submission" date="2021-10" db="EMBL/GenBank/DDBJ databases">
        <title>Roseicella aerolatum sp. nov., isolated from aerosols of e-waste dismantling site.</title>
        <authorList>
            <person name="Qin T."/>
        </authorList>
    </citation>
    <scope>NUCLEOTIDE SEQUENCE</scope>
    <source>
        <strain evidence="1">GB24</strain>
    </source>
</reference>
<accession>A0A9X1L9M7</accession>
<proteinExistence type="predicted"/>
<dbReference type="InterPro" id="IPR050275">
    <property type="entry name" value="PGM_Phosphatase"/>
</dbReference>
<dbReference type="InterPro" id="IPR013078">
    <property type="entry name" value="His_Pase_superF_clade-1"/>
</dbReference>
<dbReference type="InterPro" id="IPR029033">
    <property type="entry name" value="His_PPase_superfam"/>
</dbReference>
<dbReference type="PANTHER" id="PTHR48100">
    <property type="entry name" value="BROAD-SPECIFICITY PHOSPHATASE YOR283W-RELATED"/>
    <property type="match status" value="1"/>
</dbReference>
<name>A0A9X1L9M7_9PROT</name>
<organism evidence="1 2">
    <name type="scientific">Roseicella aerolata</name>
    <dbReference type="NCBI Taxonomy" id="2883479"/>
    <lineage>
        <taxon>Bacteria</taxon>
        <taxon>Pseudomonadati</taxon>
        <taxon>Pseudomonadota</taxon>
        <taxon>Alphaproteobacteria</taxon>
        <taxon>Acetobacterales</taxon>
        <taxon>Roseomonadaceae</taxon>
        <taxon>Roseicella</taxon>
    </lineage>
</organism>
<dbReference type="Pfam" id="PF00300">
    <property type="entry name" value="His_Phos_1"/>
    <property type="match status" value="1"/>
</dbReference>
<dbReference type="AlphaFoldDB" id="A0A9X1L9M7"/>
<dbReference type="Gene3D" id="3.40.50.1240">
    <property type="entry name" value="Phosphoglycerate mutase-like"/>
    <property type="match status" value="1"/>
</dbReference>
<evidence type="ECO:0000313" key="1">
    <source>
        <dbReference type="EMBL" id="MCB4824141.1"/>
    </source>
</evidence>
<dbReference type="Proteomes" id="UP001139311">
    <property type="component" value="Unassembled WGS sequence"/>
</dbReference>
<sequence length="199" mass="21244">MAMTVLLVRHAAHPLVGRVLCGRMPGVRLDEGGRRSAAQLGPRLRREAPVALHASPQDRCLETAAAIGQACGLDPRPDDALDEIDFGAWTGAAFERLADDPAWAGWNARRAESCPPGGESMRQAQLRAVAGLQHLRARHPGGVVVAVSHADVIKAMLMWCLGLTLDAHQAFDIDPASVSALRLWDGGGKVLWMNEKVAG</sequence>
<dbReference type="PANTHER" id="PTHR48100:SF59">
    <property type="entry name" value="ADENOSYLCOBALAMIN_ALPHA-RIBAZOLE PHOSPHATASE"/>
    <property type="match status" value="1"/>
</dbReference>
<dbReference type="GO" id="GO:0016791">
    <property type="term" value="F:phosphatase activity"/>
    <property type="evidence" value="ECO:0007669"/>
    <property type="project" value="TreeGrafter"/>
</dbReference>
<dbReference type="RefSeq" id="WP_226611729.1">
    <property type="nucleotide sequence ID" value="NZ_JAJAQI010000037.1"/>
</dbReference>